<evidence type="ECO:0000256" key="6">
    <source>
        <dbReference type="ARBA" id="ARBA00037281"/>
    </source>
</evidence>
<keyword evidence="5" id="KW-0472">Membrane</keyword>
<keyword evidence="2" id="KW-1003">Cell membrane</keyword>
<comment type="similarity">
    <text evidence="8">Belongs to the glycosyltransferase 2 family. CrtQ subfamily.</text>
</comment>
<organism evidence="12 13">
    <name type="scientific">Plantactinospora endophytica</name>
    <dbReference type="NCBI Taxonomy" id="673535"/>
    <lineage>
        <taxon>Bacteria</taxon>
        <taxon>Bacillati</taxon>
        <taxon>Actinomycetota</taxon>
        <taxon>Actinomycetes</taxon>
        <taxon>Micromonosporales</taxon>
        <taxon>Micromonosporaceae</taxon>
        <taxon>Plantactinospora</taxon>
    </lineage>
</organism>
<comment type="caution">
    <text evidence="12">The sequence shown here is derived from an EMBL/GenBank/DDBJ whole genome shotgun (WGS) entry which is preliminary data.</text>
</comment>
<protein>
    <recommendedName>
        <fullName evidence="9">4,4'-diaponeurosporenoate glycosyltransferase</fullName>
    </recommendedName>
</protein>
<gene>
    <name evidence="12" type="ORF">Pen02_42550</name>
</gene>
<evidence type="ECO:0000313" key="12">
    <source>
        <dbReference type="EMBL" id="GIG89319.1"/>
    </source>
</evidence>
<evidence type="ECO:0000256" key="3">
    <source>
        <dbReference type="ARBA" id="ARBA00022676"/>
    </source>
</evidence>
<comment type="function">
    <text evidence="6">Catalyzes the glycosylation of 4,4'-diaponeurosporenoate, i.e. the esterification of glucose at the C1'' position with the carboxyl group of 4,4'-diaponeurosporenic acid, to form glycosyl-4,4'-diaponeurosporenoate. This is a step in the biosynthesis of staphyloxanthin, an orange pigment present in most staphylococci strains.</text>
</comment>
<name>A0ABQ4E3N9_9ACTN</name>
<evidence type="ECO:0000256" key="9">
    <source>
        <dbReference type="ARBA" id="ARBA00040345"/>
    </source>
</evidence>
<feature type="region of interest" description="Disordered" evidence="10">
    <location>
        <begin position="294"/>
        <end position="319"/>
    </location>
</feature>
<evidence type="ECO:0000256" key="7">
    <source>
        <dbReference type="ARBA" id="ARBA00037904"/>
    </source>
</evidence>
<comment type="subcellular location">
    <subcellularLocation>
        <location evidence="1">Cell membrane</location>
    </subcellularLocation>
</comment>
<dbReference type="InterPro" id="IPR001173">
    <property type="entry name" value="Glyco_trans_2-like"/>
</dbReference>
<dbReference type="Proteomes" id="UP000646749">
    <property type="component" value="Unassembled WGS sequence"/>
</dbReference>
<feature type="domain" description="Glycosyltransferase 2-like" evidence="11">
    <location>
        <begin position="35"/>
        <end position="145"/>
    </location>
</feature>
<evidence type="ECO:0000256" key="4">
    <source>
        <dbReference type="ARBA" id="ARBA00022679"/>
    </source>
</evidence>
<reference evidence="12 13" key="1">
    <citation type="submission" date="2021-01" db="EMBL/GenBank/DDBJ databases">
        <title>Whole genome shotgun sequence of Plantactinospora endophytica NBRC 110450.</title>
        <authorList>
            <person name="Komaki H."/>
            <person name="Tamura T."/>
        </authorList>
    </citation>
    <scope>NUCLEOTIDE SEQUENCE [LARGE SCALE GENOMIC DNA]</scope>
    <source>
        <strain evidence="12 13">NBRC 110450</strain>
    </source>
</reference>
<dbReference type="InterPro" id="IPR029044">
    <property type="entry name" value="Nucleotide-diphossugar_trans"/>
</dbReference>
<keyword evidence="13" id="KW-1185">Reference proteome</keyword>
<keyword evidence="4" id="KW-0808">Transferase</keyword>
<feature type="compositionally biased region" description="Low complexity" evidence="10">
    <location>
        <begin position="1"/>
        <end position="17"/>
    </location>
</feature>
<dbReference type="Pfam" id="PF00535">
    <property type="entry name" value="Glycos_transf_2"/>
    <property type="match status" value="1"/>
</dbReference>
<evidence type="ECO:0000256" key="5">
    <source>
        <dbReference type="ARBA" id="ARBA00023136"/>
    </source>
</evidence>
<dbReference type="EMBL" id="BONW01000021">
    <property type="protein sequence ID" value="GIG89319.1"/>
    <property type="molecule type" value="Genomic_DNA"/>
</dbReference>
<keyword evidence="3" id="KW-0328">Glycosyltransferase</keyword>
<dbReference type="PANTHER" id="PTHR43646:SF2">
    <property type="entry name" value="GLYCOSYLTRANSFERASE 2-LIKE DOMAIN-CONTAINING PROTEIN"/>
    <property type="match status" value="1"/>
</dbReference>
<evidence type="ECO:0000256" key="8">
    <source>
        <dbReference type="ARBA" id="ARBA00038120"/>
    </source>
</evidence>
<evidence type="ECO:0000256" key="10">
    <source>
        <dbReference type="SAM" id="MobiDB-lite"/>
    </source>
</evidence>
<feature type="region of interest" description="Disordered" evidence="10">
    <location>
        <begin position="1"/>
        <end position="32"/>
    </location>
</feature>
<dbReference type="SUPFAM" id="SSF53448">
    <property type="entry name" value="Nucleotide-diphospho-sugar transferases"/>
    <property type="match status" value="1"/>
</dbReference>
<dbReference type="PANTHER" id="PTHR43646">
    <property type="entry name" value="GLYCOSYLTRANSFERASE"/>
    <property type="match status" value="1"/>
</dbReference>
<dbReference type="Gene3D" id="3.90.550.10">
    <property type="entry name" value="Spore Coat Polysaccharide Biosynthesis Protein SpsA, Chain A"/>
    <property type="match status" value="1"/>
</dbReference>
<evidence type="ECO:0000313" key="13">
    <source>
        <dbReference type="Proteomes" id="UP000646749"/>
    </source>
</evidence>
<accession>A0ABQ4E3N9</accession>
<evidence type="ECO:0000256" key="2">
    <source>
        <dbReference type="ARBA" id="ARBA00022475"/>
    </source>
</evidence>
<evidence type="ECO:0000256" key="1">
    <source>
        <dbReference type="ARBA" id="ARBA00004236"/>
    </source>
</evidence>
<evidence type="ECO:0000259" key="11">
    <source>
        <dbReference type="Pfam" id="PF00535"/>
    </source>
</evidence>
<sequence length="319" mass="33209">MVTGEPAPTSPGGPSSPRVDVGAQPPRGSGGKRLSVVVAAHNEAAVLGRTLRTLLATAAPAEFEVVVVANGCTDATAAVARSVSGVTVLELPEPGKPAALNAGDAVVATFPRIYLDADIPLPTAGARALAAAVTAPGVLAAAPRRRLDTTGRPLLVRGYYAINRRHPAYRNALFGRGAIALSAAGRDRFGPFPDVVADDLFLDTQFTEAEKREVAEVSTVVATPRRTADLLRRLGRVRAGNASLRAADDQVRRARRASWLVDVVLPRPWLLPAGVCYAGLTLLAATAARRPAVRNRWGRDESSRVPGPADADGVPGATP</sequence>
<comment type="pathway">
    <text evidence="7">Carotenoid biosynthesis; staphyloxanthin biosynthesis; staphyloxanthin from farnesyl diphosphate: step 4/5.</text>
</comment>
<proteinExistence type="inferred from homology"/>